<keyword evidence="4" id="KW-0238">DNA-binding</keyword>
<dbReference type="Gene3D" id="1.10.10.60">
    <property type="entry name" value="Homeodomain-like"/>
    <property type="match status" value="1"/>
</dbReference>
<protein>
    <submittedName>
        <fullName evidence="4">MuA-transposase/repressor protein CI, DNA-binding protein</fullName>
    </submittedName>
</protein>
<dbReference type="Gene3D" id="3.30.420.10">
    <property type="entry name" value="Ribonuclease H-like superfamily/Ribonuclease H"/>
    <property type="match status" value="1"/>
</dbReference>
<dbReference type="Gene3D" id="2.30.30.130">
    <property type="entry name" value="Transposase, Mu, C-terminal"/>
    <property type="match status" value="1"/>
</dbReference>
<evidence type="ECO:0000259" key="3">
    <source>
        <dbReference type="PROSITE" id="PS51702"/>
    </source>
</evidence>
<evidence type="ECO:0000256" key="1">
    <source>
        <dbReference type="SAM" id="Coils"/>
    </source>
</evidence>
<sequence length="726" mass="81820">MQLVVKSHYTAPELAMLGLPGVPTTEQGVRYSATREKWAARRRAKGKGLEYALDSLPAEAQAAIRHRASAALVTSVPAQPAKAVIRREQQLQLVETDAQRLRADARKGILSILDRIMAQCRVSREAAMHTLLTQARLGTLDDHLTAMLRAAKDARGRKGDEFPSIRTLKRYLGLAKQGSLAPKIPKSSFVIPEWAKLFLEHYQQPQKPSVEQAYRDFTTACAVRRVIYDVPSVHQVRRFLDKLGSVTLQTGRMGSRELKTMLPFIRRTFDKLLPNDIWSADGHTFDAEVQHPLHGRPFRPEITSIIDVATRRVVGISLDLAESSFAVLDALSTAVLKCGVPSMFYVDNGSGYKNALLKDEGVGVQGRLGFVVTHSIPYNSQARGVVERLHQTLWVAAAKKLPSYMGADMDRQAKHLVFKITRDALKQGGAMSLMGWETFIQFCQEQVDAYNDRPHSTLPVIRDQDTGKRRHMSPNEAWAAHVAQGWQADTLDEHDARMVFRPRIKRTVSRGEVRFLNHRYSNPQALLEFHDEEVQVAYDINDARFVWIYALDGRYICQAEAGANERDYMPQSAVEQAREKRADARANRLQAKLDEVEAERRGQRALTLETPEVITIPGFGDITRDALNRRFVDAEPVIDVEPVASIVLETQPQPEAAIETATVFQLPETPELRFARWQTLNEQIETGGIPDQDELQWYGRYALSKEFAAQKRRAEQAEELQLASHQ</sequence>
<dbReference type="eggNOG" id="COG2801">
    <property type="taxonomic scope" value="Bacteria"/>
</dbReference>
<feature type="coiled-coil region" evidence="1">
    <location>
        <begin position="574"/>
        <end position="606"/>
    </location>
</feature>
<dbReference type="SUPFAM" id="SSF50610">
    <property type="entry name" value="mu transposase, C-terminal domain"/>
    <property type="match status" value="1"/>
</dbReference>
<dbReference type="PROSITE" id="PS51702">
    <property type="entry name" value="HTH_MU"/>
    <property type="match status" value="1"/>
</dbReference>
<feature type="domain" description="HTH Mu-type" evidence="3">
    <location>
        <begin position="7"/>
        <end position="72"/>
    </location>
</feature>
<evidence type="ECO:0000313" key="4">
    <source>
        <dbReference type="EMBL" id="ABO54338.1"/>
    </source>
</evidence>
<dbReference type="InterPro" id="IPR036397">
    <property type="entry name" value="RNaseH_sf"/>
</dbReference>
<feature type="domain" description="Integrase catalytic" evidence="2">
    <location>
        <begin position="270"/>
        <end position="393"/>
    </location>
</feature>
<keyword evidence="1" id="KW-0175">Coiled coil</keyword>
<dbReference type="Gene3D" id="1.10.10.10">
    <property type="entry name" value="Winged helix-like DNA-binding domain superfamily/Winged helix DNA-binding domain"/>
    <property type="match status" value="1"/>
</dbReference>
<dbReference type="InterPro" id="IPR003314">
    <property type="entry name" value="Mu-type_HTH"/>
</dbReference>
<dbReference type="SUPFAM" id="SSF46955">
    <property type="entry name" value="Putative DNA-binding domain"/>
    <property type="match status" value="1"/>
</dbReference>
<dbReference type="EMBL" id="CP000614">
    <property type="protein sequence ID" value="ABO54338.1"/>
    <property type="molecule type" value="Genomic_DNA"/>
</dbReference>
<dbReference type="KEGG" id="bvi:Bcep1808_1328"/>
<reference evidence="5" key="1">
    <citation type="submission" date="2007-03" db="EMBL/GenBank/DDBJ databases">
        <title>Complete sequence of chromosome 1 of Burkholderia vietnamiensis G4.</title>
        <authorList>
            <consortium name="US DOE Joint Genome Institute"/>
            <person name="Copeland A."/>
            <person name="Lucas S."/>
            <person name="Lapidus A."/>
            <person name="Barry K."/>
            <person name="Detter J.C."/>
            <person name="Glavina del Rio T."/>
            <person name="Hammon N."/>
            <person name="Israni S."/>
            <person name="Dalin E."/>
            <person name="Tice H."/>
            <person name="Pitluck S."/>
            <person name="Chain P."/>
            <person name="Malfatti S."/>
            <person name="Shin M."/>
            <person name="Vergez L."/>
            <person name="Schmutz J."/>
            <person name="Larimer F."/>
            <person name="Land M."/>
            <person name="Hauser L."/>
            <person name="Kyrpides N."/>
            <person name="Tiedje J."/>
            <person name="Richardson P."/>
        </authorList>
    </citation>
    <scope>NUCLEOTIDE SEQUENCE [LARGE SCALE GENOMIC DNA]</scope>
    <source>
        <strain evidence="5">G4 / LMG 22486</strain>
    </source>
</reference>
<dbReference type="Pfam" id="PF02316">
    <property type="entry name" value="HTH_Tnp_Mu_1"/>
    <property type="match status" value="1"/>
</dbReference>
<dbReference type="GO" id="GO:0003677">
    <property type="term" value="F:DNA binding"/>
    <property type="evidence" value="ECO:0007669"/>
    <property type="project" value="UniProtKB-KW"/>
</dbReference>
<dbReference type="HOGENOM" id="CLU_017655_0_0_4"/>
<evidence type="ECO:0000259" key="2">
    <source>
        <dbReference type="PROSITE" id="PS50994"/>
    </source>
</evidence>
<dbReference type="Pfam" id="PF09299">
    <property type="entry name" value="Mu-transpos_C"/>
    <property type="match status" value="1"/>
</dbReference>
<dbReference type="InterPro" id="IPR036388">
    <property type="entry name" value="WH-like_DNA-bd_sf"/>
</dbReference>
<dbReference type="InterPro" id="IPR012337">
    <property type="entry name" value="RNaseH-like_sf"/>
</dbReference>
<dbReference type="InterPro" id="IPR015378">
    <property type="entry name" value="Transposase-like_Mu_C"/>
</dbReference>
<organism evidence="4 5">
    <name type="scientific">Burkholderia vietnamiensis (strain G4 / LMG 22486)</name>
    <name type="common">Burkholderia cepacia (strain R1808)</name>
    <dbReference type="NCBI Taxonomy" id="269482"/>
    <lineage>
        <taxon>Bacteria</taxon>
        <taxon>Pseudomonadati</taxon>
        <taxon>Pseudomonadota</taxon>
        <taxon>Betaproteobacteria</taxon>
        <taxon>Burkholderiales</taxon>
        <taxon>Burkholderiaceae</taxon>
        <taxon>Burkholderia</taxon>
        <taxon>Burkholderia cepacia complex</taxon>
    </lineage>
</organism>
<dbReference type="Proteomes" id="UP000002287">
    <property type="component" value="Chromosome 1"/>
</dbReference>
<accession>A4JDI5</accession>
<dbReference type="GO" id="GO:0015074">
    <property type="term" value="P:DNA integration"/>
    <property type="evidence" value="ECO:0007669"/>
    <property type="project" value="InterPro"/>
</dbReference>
<gene>
    <name evidence="4" type="ordered locus">Bcep1808_1328</name>
</gene>
<dbReference type="PROSITE" id="PS50994">
    <property type="entry name" value="INTEGRASE"/>
    <property type="match status" value="1"/>
</dbReference>
<evidence type="ECO:0000313" key="5">
    <source>
        <dbReference type="Proteomes" id="UP000002287"/>
    </source>
</evidence>
<dbReference type="SUPFAM" id="SSF53098">
    <property type="entry name" value="Ribonuclease H-like"/>
    <property type="match status" value="1"/>
</dbReference>
<dbReference type="InterPro" id="IPR009061">
    <property type="entry name" value="DNA-bd_dom_put_sf"/>
</dbReference>
<dbReference type="InterPro" id="IPR001584">
    <property type="entry name" value="Integrase_cat-core"/>
</dbReference>
<proteinExistence type="predicted"/>
<dbReference type="AlphaFoldDB" id="A4JDI5"/>
<dbReference type="InterPro" id="IPR009004">
    <property type="entry name" value="Transposase_Mu_C"/>
</dbReference>
<name>A4JDI5_BURVG</name>